<dbReference type="EMBL" id="LAZR01026686">
    <property type="protein sequence ID" value="KKL67955.1"/>
    <property type="molecule type" value="Genomic_DNA"/>
</dbReference>
<protein>
    <submittedName>
        <fullName evidence="1">Uncharacterized protein</fullName>
    </submittedName>
</protein>
<proteinExistence type="predicted"/>
<dbReference type="AlphaFoldDB" id="A0A0F9GET7"/>
<accession>A0A0F9GET7</accession>
<sequence>MRSFLELNWLAKSDKDIPLPPVLSSNEEGTAGGYYIPPKKGETLINGLHYPLDKGMIVINDSAYHECPEAVIAHEWRHIWQIYQGWPNTKGIDWFDLDESTPFRQRIVEYFTSNPRELDALFYEIKMTNCIHAQQMYEWIVKSKEVSQ</sequence>
<evidence type="ECO:0000313" key="1">
    <source>
        <dbReference type="EMBL" id="KKL67955.1"/>
    </source>
</evidence>
<gene>
    <name evidence="1" type="ORF">LCGC14_2129810</name>
</gene>
<comment type="caution">
    <text evidence="1">The sequence shown here is derived from an EMBL/GenBank/DDBJ whole genome shotgun (WGS) entry which is preliminary data.</text>
</comment>
<name>A0A0F9GET7_9ZZZZ</name>
<organism evidence="1">
    <name type="scientific">marine sediment metagenome</name>
    <dbReference type="NCBI Taxonomy" id="412755"/>
    <lineage>
        <taxon>unclassified sequences</taxon>
        <taxon>metagenomes</taxon>
        <taxon>ecological metagenomes</taxon>
    </lineage>
</organism>
<reference evidence="1" key="1">
    <citation type="journal article" date="2015" name="Nature">
        <title>Complex archaea that bridge the gap between prokaryotes and eukaryotes.</title>
        <authorList>
            <person name="Spang A."/>
            <person name="Saw J.H."/>
            <person name="Jorgensen S.L."/>
            <person name="Zaremba-Niedzwiedzka K."/>
            <person name="Martijn J."/>
            <person name="Lind A.E."/>
            <person name="van Eijk R."/>
            <person name="Schleper C."/>
            <person name="Guy L."/>
            <person name="Ettema T.J."/>
        </authorList>
    </citation>
    <scope>NUCLEOTIDE SEQUENCE</scope>
</reference>